<organism evidence="2 3">
    <name type="scientific">Neosynechococcus sphagnicola sy1</name>
    <dbReference type="NCBI Taxonomy" id="1497020"/>
    <lineage>
        <taxon>Bacteria</taxon>
        <taxon>Bacillati</taxon>
        <taxon>Cyanobacteriota</taxon>
        <taxon>Cyanophyceae</taxon>
        <taxon>Neosynechococcales</taxon>
        <taxon>Neosynechococcaceae</taxon>
        <taxon>Neosynechococcus</taxon>
    </lineage>
</organism>
<reference evidence="2 3" key="1">
    <citation type="journal article" date="2014" name="Mol. Ecol.">
        <title>Evolution of Synechococcus.</title>
        <authorList>
            <person name="Dvorak P."/>
            <person name="Casamatta D."/>
            <person name="Hasler P."/>
            <person name="Poulickova A."/>
            <person name="Ondrej V."/>
            <person name="Sanges R."/>
        </authorList>
    </citation>
    <scope>NUCLEOTIDE SEQUENCE [LARGE SCALE GENOMIC DNA]</scope>
    <source>
        <strain evidence="2 3">CAUP A 1101</strain>
    </source>
</reference>
<evidence type="ECO:0000256" key="1">
    <source>
        <dbReference type="SAM" id="MobiDB-lite"/>
    </source>
</evidence>
<comment type="caution">
    <text evidence="2">The sequence shown here is derived from an EMBL/GenBank/DDBJ whole genome shotgun (WGS) entry which is preliminary data.</text>
</comment>
<dbReference type="Proteomes" id="UP000030170">
    <property type="component" value="Unassembled WGS sequence"/>
</dbReference>
<proteinExistence type="predicted"/>
<dbReference type="AlphaFoldDB" id="A0A098TNS0"/>
<protein>
    <submittedName>
        <fullName evidence="2">Uncharacterized protein</fullName>
    </submittedName>
</protein>
<feature type="region of interest" description="Disordered" evidence="1">
    <location>
        <begin position="1"/>
        <end position="32"/>
    </location>
</feature>
<evidence type="ECO:0000313" key="3">
    <source>
        <dbReference type="Proteomes" id="UP000030170"/>
    </source>
</evidence>
<sequence length="80" mass="8710">MTIAPKGNTTNVSPGYQRSQKLHQTADMVKGQYTTGVDSLPLQVLPQPLNRRHQGFPGMDGKPDVAGRSPRWGSEFCTGL</sequence>
<dbReference type="RefSeq" id="WP_036530574.1">
    <property type="nucleotide sequence ID" value="NZ_JJML01000002.1"/>
</dbReference>
<evidence type="ECO:0000313" key="2">
    <source>
        <dbReference type="EMBL" id="KGF73939.1"/>
    </source>
</evidence>
<accession>A0A098TNS0</accession>
<dbReference type="EMBL" id="JJML01000002">
    <property type="protein sequence ID" value="KGF73939.1"/>
    <property type="molecule type" value="Genomic_DNA"/>
</dbReference>
<keyword evidence="3" id="KW-1185">Reference proteome</keyword>
<feature type="compositionally biased region" description="Polar residues" evidence="1">
    <location>
        <begin position="7"/>
        <end position="23"/>
    </location>
</feature>
<name>A0A098TNS0_9CYAN</name>
<feature type="region of interest" description="Disordered" evidence="1">
    <location>
        <begin position="49"/>
        <end position="80"/>
    </location>
</feature>
<gene>
    <name evidence="2" type="ORF">DO97_06270</name>
</gene>